<evidence type="ECO:0000256" key="3">
    <source>
        <dbReference type="ARBA" id="ARBA00012142"/>
    </source>
</evidence>
<dbReference type="GO" id="GO:0005524">
    <property type="term" value="F:ATP binding"/>
    <property type="evidence" value="ECO:0007669"/>
    <property type="project" value="UniProtKB-KW"/>
</dbReference>
<feature type="domain" description="Pyruvate kinase C-terminal" evidence="15">
    <location>
        <begin position="348"/>
        <end position="444"/>
    </location>
</feature>
<dbReference type="Proteomes" id="UP000010469">
    <property type="component" value="Chromosome"/>
</dbReference>
<evidence type="ECO:0000256" key="5">
    <source>
        <dbReference type="ARBA" id="ARBA00022723"/>
    </source>
</evidence>
<comment type="catalytic activity">
    <reaction evidence="13">
        <text>pyruvate + ATP = phosphoenolpyruvate + ADP + H(+)</text>
        <dbReference type="Rhea" id="RHEA:18157"/>
        <dbReference type="ChEBI" id="CHEBI:15361"/>
        <dbReference type="ChEBI" id="CHEBI:15378"/>
        <dbReference type="ChEBI" id="CHEBI:30616"/>
        <dbReference type="ChEBI" id="CHEBI:58702"/>
        <dbReference type="ChEBI" id="CHEBI:456216"/>
        <dbReference type="EC" id="2.7.1.40"/>
    </reaction>
</comment>
<evidence type="ECO:0000259" key="15">
    <source>
        <dbReference type="Pfam" id="PF02887"/>
    </source>
</evidence>
<dbReference type="PANTHER" id="PTHR11817">
    <property type="entry name" value="PYRUVATE KINASE"/>
    <property type="match status" value="1"/>
</dbReference>
<dbReference type="Gene3D" id="2.40.33.10">
    <property type="entry name" value="PK beta-barrel domain-like"/>
    <property type="match status" value="1"/>
</dbReference>
<dbReference type="Pfam" id="PF00224">
    <property type="entry name" value="PK"/>
    <property type="match status" value="1"/>
</dbReference>
<evidence type="ECO:0000256" key="8">
    <source>
        <dbReference type="ARBA" id="ARBA00022840"/>
    </source>
</evidence>
<dbReference type="RefSeq" id="WP_015232284.1">
    <property type="nucleotide sequence ID" value="NC_019791.1"/>
</dbReference>
<dbReference type="Pfam" id="PF02887">
    <property type="entry name" value="PK_C"/>
    <property type="match status" value="1"/>
</dbReference>
<gene>
    <name evidence="16" type="ordered locus">Calag_0631</name>
</gene>
<keyword evidence="11 16" id="KW-0670">Pyruvate</keyword>
<evidence type="ECO:0000256" key="1">
    <source>
        <dbReference type="ARBA" id="ARBA00004997"/>
    </source>
</evidence>
<dbReference type="GO" id="GO:0004743">
    <property type="term" value="F:pyruvate kinase activity"/>
    <property type="evidence" value="ECO:0007669"/>
    <property type="project" value="UniProtKB-UniRule"/>
</dbReference>
<feature type="domain" description="Pyruvate kinase barrel" evidence="14">
    <location>
        <begin position="2"/>
        <end position="318"/>
    </location>
</feature>
<comment type="pathway">
    <text evidence="1 13">Carbohydrate degradation; glycolysis; pyruvate from D-glyceraldehyde 3-phosphate: step 5/5.</text>
</comment>
<dbReference type="InterPro" id="IPR015806">
    <property type="entry name" value="Pyrv_Knase_insert_dom_sf"/>
</dbReference>
<dbReference type="EMBL" id="CP003378">
    <property type="protein sequence ID" value="AFZ70386.1"/>
    <property type="molecule type" value="Genomic_DNA"/>
</dbReference>
<proteinExistence type="inferred from homology"/>
<dbReference type="EC" id="2.7.1.40" evidence="3 12"/>
<dbReference type="InterPro" id="IPR015793">
    <property type="entry name" value="Pyrv_Knase_brl"/>
</dbReference>
<dbReference type="InParanoid" id="L0A942"/>
<evidence type="ECO:0000259" key="14">
    <source>
        <dbReference type="Pfam" id="PF00224"/>
    </source>
</evidence>
<dbReference type="SUPFAM" id="SSF51621">
    <property type="entry name" value="Phosphoenolpyruvate/pyruvate domain"/>
    <property type="match status" value="1"/>
</dbReference>
<dbReference type="InterPro" id="IPR011037">
    <property type="entry name" value="Pyrv_Knase-like_insert_dom_sf"/>
</dbReference>
<dbReference type="InterPro" id="IPR040442">
    <property type="entry name" value="Pyrv_kinase-like_dom_sf"/>
</dbReference>
<keyword evidence="6" id="KW-0547">Nucleotide-binding</keyword>
<dbReference type="GO" id="GO:0030955">
    <property type="term" value="F:potassium ion binding"/>
    <property type="evidence" value="ECO:0007669"/>
    <property type="project" value="UniProtKB-UniRule"/>
</dbReference>
<accession>L0A942</accession>
<dbReference type="SUPFAM" id="SSF50800">
    <property type="entry name" value="PK beta-barrel domain-like"/>
    <property type="match status" value="1"/>
</dbReference>
<dbReference type="FunCoup" id="L0A942">
    <property type="interactions" value="125"/>
</dbReference>
<dbReference type="GO" id="GO:0016301">
    <property type="term" value="F:kinase activity"/>
    <property type="evidence" value="ECO:0007669"/>
    <property type="project" value="UniProtKB-KW"/>
</dbReference>
<name>L0A942_CALLD</name>
<dbReference type="InterPro" id="IPR015795">
    <property type="entry name" value="Pyrv_Knase_C"/>
</dbReference>
<evidence type="ECO:0000313" key="17">
    <source>
        <dbReference type="Proteomes" id="UP000010469"/>
    </source>
</evidence>
<evidence type="ECO:0000256" key="2">
    <source>
        <dbReference type="ARBA" id="ARBA00008663"/>
    </source>
</evidence>
<protein>
    <recommendedName>
        <fullName evidence="3 12">Pyruvate kinase</fullName>
        <ecNumber evidence="3 12">2.7.1.40</ecNumber>
    </recommendedName>
</protein>
<dbReference type="Gene3D" id="3.40.1380.20">
    <property type="entry name" value="Pyruvate kinase, C-terminal domain"/>
    <property type="match status" value="1"/>
</dbReference>
<dbReference type="AlphaFoldDB" id="L0A942"/>
<keyword evidence="5" id="KW-0479">Metal-binding</keyword>
<keyword evidence="7 13" id="KW-0418">Kinase</keyword>
<dbReference type="InterPro" id="IPR036918">
    <property type="entry name" value="Pyrv_Knase_C_sf"/>
</dbReference>
<dbReference type="GeneID" id="14211891"/>
<dbReference type="InterPro" id="IPR015813">
    <property type="entry name" value="Pyrv/PenolPyrv_kinase-like_dom"/>
</dbReference>
<dbReference type="UniPathway" id="UPA00109">
    <property type="reaction ID" value="UER00188"/>
</dbReference>
<evidence type="ECO:0000256" key="9">
    <source>
        <dbReference type="ARBA" id="ARBA00022842"/>
    </source>
</evidence>
<keyword evidence="9 13" id="KW-0460">Magnesium</keyword>
<evidence type="ECO:0000256" key="7">
    <source>
        <dbReference type="ARBA" id="ARBA00022777"/>
    </source>
</evidence>
<evidence type="ECO:0000313" key="16">
    <source>
        <dbReference type="EMBL" id="AFZ70386.1"/>
    </source>
</evidence>
<dbReference type="HOGENOM" id="CLU_015439_1_1_2"/>
<evidence type="ECO:0000256" key="4">
    <source>
        <dbReference type="ARBA" id="ARBA00022679"/>
    </source>
</evidence>
<dbReference type="SUPFAM" id="SSF52935">
    <property type="entry name" value="PK C-terminal domain-like"/>
    <property type="match status" value="1"/>
</dbReference>
<dbReference type="GO" id="GO:0000287">
    <property type="term" value="F:magnesium ion binding"/>
    <property type="evidence" value="ECO:0007669"/>
    <property type="project" value="UniProtKB-UniRule"/>
</dbReference>
<dbReference type="InterPro" id="IPR018209">
    <property type="entry name" value="Pyrv_Knase_AS"/>
</dbReference>
<evidence type="ECO:0000256" key="13">
    <source>
        <dbReference type="RuleBase" id="RU000504"/>
    </source>
</evidence>
<dbReference type="NCBIfam" id="TIGR01064">
    <property type="entry name" value="pyruv_kin"/>
    <property type="match status" value="1"/>
</dbReference>
<dbReference type="PROSITE" id="PS00110">
    <property type="entry name" value="PYRUVATE_KINASE"/>
    <property type="match status" value="1"/>
</dbReference>
<keyword evidence="4 13" id="KW-0808">Transferase</keyword>
<reference evidence="16 17" key="1">
    <citation type="submission" date="2012-03" db="EMBL/GenBank/DDBJ databases">
        <title>Complete genome of Caldisphaera lagunensis DSM 15908.</title>
        <authorList>
            <person name="Lucas S."/>
            <person name="Copeland A."/>
            <person name="Lapidus A."/>
            <person name="Glavina del Rio T."/>
            <person name="Dalin E."/>
            <person name="Tice H."/>
            <person name="Bruce D."/>
            <person name="Goodwin L."/>
            <person name="Pitluck S."/>
            <person name="Peters L."/>
            <person name="Mikhailova N."/>
            <person name="Teshima H."/>
            <person name="Kyrpides N."/>
            <person name="Mavromatis K."/>
            <person name="Ivanova N."/>
            <person name="Brettin T."/>
            <person name="Detter J.C."/>
            <person name="Han C."/>
            <person name="Larimer F."/>
            <person name="Land M."/>
            <person name="Hauser L."/>
            <person name="Markowitz V."/>
            <person name="Cheng J.-F."/>
            <person name="Hugenholtz P."/>
            <person name="Woyke T."/>
            <person name="Wu D."/>
            <person name="Spring S."/>
            <person name="Schroeder M."/>
            <person name="Brambilla E."/>
            <person name="Klenk H.-P."/>
            <person name="Eisen J.A."/>
        </authorList>
    </citation>
    <scope>NUCLEOTIDE SEQUENCE [LARGE SCALE GENOMIC DNA]</scope>
    <source>
        <strain evidence="17">DSM 15908 / JCM 11604 / IC-154</strain>
    </source>
</reference>
<sequence>MRLLKIVATVGPANYDYNVIRKMVASGTDAFRINMSHGDQKQWEDFIDLINKASNELGIKVTKIADLEGPRVRLGNFEPVKIQQGQNLVLRYENSKIDGIPVDNKVFFSSIEQGDKILIDDGKVSAEVEIVEKDSAEVRIIEGDLLEPRKGVVLAGKEFDMPPITDKDLNDMKFIAAKDFDYVMVSFVRNSKHIDIVREALKKQGANNIGLLAKIETPSGVKNIDEISEAADGIVVARGDLGMHFPLEQLPMIQKKIIESARRKLKPVILATEIFMSMIERPVPSRGEISDVYKAVEEGVDGFLVTSETSIGKYPVQVIIWLSRVIQEAQKHITPNRIEISDISDARIAKGVVDLANDIGAEIVSYATTIDMSRFIAGFRPSKPIYTGVSEESVAKKLNIFYGIKPLIVGQSNNEEEGLKVTESYLRKEGVLGAGDTVIETARSLEENSFIIKVKQLM</sequence>
<dbReference type="InterPro" id="IPR001697">
    <property type="entry name" value="Pyr_Knase"/>
</dbReference>
<evidence type="ECO:0000256" key="12">
    <source>
        <dbReference type="NCBIfam" id="TIGR01064"/>
    </source>
</evidence>
<evidence type="ECO:0000256" key="11">
    <source>
        <dbReference type="ARBA" id="ARBA00023317"/>
    </source>
</evidence>
<keyword evidence="8" id="KW-0067">ATP-binding</keyword>
<dbReference type="STRING" id="1056495.Calag_0631"/>
<keyword evidence="10 13" id="KW-0324">Glycolysis</keyword>
<dbReference type="KEGG" id="clg:Calag_0631"/>
<comment type="similarity">
    <text evidence="2 13">Belongs to the pyruvate kinase family.</text>
</comment>
<keyword evidence="17" id="KW-1185">Reference proteome</keyword>
<dbReference type="Gene3D" id="3.20.20.60">
    <property type="entry name" value="Phosphoenolpyruvate-binding domains"/>
    <property type="match status" value="1"/>
</dbReference>
<evidence type="ECO:0000256" key="10">
    <source>
        <dbReference type="ARBA" id="ARBA00023152"/>
    </source>
</evidence>
<dbReference type="PRINTS" id="PR01050">
    <property type="entry name" value="PYRUVTKNASE"/>
</dbReference>
<evidence type="ECO:0000256" key="6">
    <source>
        <dbReference type="ARBA" id="ARBA00022741"/>
    </source>
</evidence>
<organism evidence="16 17">
    <name type="scientific">Caldisphaera lagunensis (strain DSM 15908 / JCM 11604 / ANMR 0165 / IC-154)</name>
    <dbReference type="NCBI Taxonomy" id="1056495"/>
    <lineage>
        <taxon>Archaea</taxon>
        <taxon>Thermoproteota</taxon>
        <taxon>Thermoprotei</taxon>
        <taxon>Acidilobales</taxon>
        <taxon>Caldisphaeraceae</taxon>
        <taxon>Caldisphaera</taxon>
    </lineage>
</organism>
<dbReference type="eggNOG" id="arCOG04120">
    <property type="taxonomic scope" value="Archaea"/>
</dbReference>